<accession>A0ABX0XB24</accession>
<dbReference type="InterPro" id="IPR049940">
    <property type="entry name" value="GluQ/Sye"/>
</dbReference>
<evidence type="ECO:0000256" key="1">
    <source>
        <dbReference type="ARBA" id="ARBA00022598"/>
    </source>
</evidence>
<keyword evidence="4" id="KW-0862">Zinc</keyword>
<dbReference type="Pfam" id="PF00749">
    <property type="entry name" value="tRNA-synt_1c"/>
    <property type="match status" value="2"/>
</dbReference>
<evidence type="ECO:0000256" key="4">
    <source>
        <dbReference type="ARBA" id="ARBA00022833"/>
    </source>
</evidence>
<dbReference type="InterPro" id="IPR014729">
    <property type="entry name" value="Rossmann-like_a/b/a_fold"/>
</dbReference>
<evidence type="ECO:0000313" key="10">
    <source>
        <dbReference type="Proteomes" id="UP000770785"/>
    </source>
</evidence>
<comment type="similarity">
    <text evidence="7">Belongs to the class-I aminoacyl-tRNA synthetase family.</text>
</comment>
<dbReference type="RefSeq" id="WP_168037188.1">
    <property type="nucleotide sequence ID" value="NZ_JAATJH010000002.1"/>
</dbReference>
<evidence type="ECO:0000256" key="3">
    <source>
        <dbReference type="ARBA" id="ARBA00022741"/>
    </source>
</evidence>
<keyword evidence="6 7" id="KW-0030">Aminoacyl-tRNA synthetase</keyword>
<dbReference type="InterPro" id="IPR000924">
    <property type="entry name" value="Glu/Gln-tRNA-synth"/>
</dbReference>
<dbReference type="Gene3D" id="3.40.50.620">
    <property type="entry name" value="HUPs"/>
    <property type="match status" value="1"/>
</dbReference>
<name>A0ABX0XB24_9BACT</name>
<keyword evidence="7" id="KW-0648">Protein biosynthesis</keyword>
<sequence>MPRPRKVRIAPTPSGYLHRGNLANFLLNAALAGPSGETLLRIDDLDRARCRPAYLEDIFRVVHKLELKVTEGPVDVADFERSWSQKHRMSIYSAALAALRDHPLVFACPCTRKELVRGEHAYGCREGRVEKDAPGVAWRINTRALDQPVIIPDLYRKTPFTVNLHAEIPDFAVRTKAGLPSYQLACTVDDLHFDITHVGRGVDLLASTAAQVVVSDLLGYAPLLERIDFVHHVLVTAAGGKKLSKSAGAQSAPLELTAELIAEVRQLVTDWTSAAEK</sequence>
<keyword evidence="10" id="KW-1185">Reference proteome</keyword>
<evidence type="ECO:0000256" key="6">
    <source>
        <dbReference type="ARBA" id="ARBA00023146"/>
    </source>
</evidence>
<organism evidence="9 10">
    <name type="scientific">Neolewinella antarctica</name>
    <dbReference type="NCBI Taxonomy" id="442734"/>
    <lineage>
        <taxon>Bacteria</taxon>
        <taxon>Pseudomonadati</taxon>
        <taxon>Bacteroidota</taxon>
        <taxon>Saprospiria</taxon>
        <taxon>Saprospirales</taxon>
        <taxon>Lewinellaceae</taxon>
        <taxon>Neolewinella</taxon>
    </lineage>
</organism>
<evidence type="ECO:0000256" key="5">
    <source>
        <dbReference type="ARBA" id="ARBA00022840"/>
    </source>
</evidence>
<gene>
    <name evidence="9" type="ORF">GGR27_001944</name>
</gene>
<comment type="caution">
    <text evidence="9">The sequence shown here is derived from an EMBL/GenBank/DDBJ whole genome shotgun (WGS) entry which is preliminary data.</text>
</comment>
<proteinExistence type="inferred from homology"/>
<evidence type="ECO:0000259" key="8">
    <source>
        <dbReference type="Pfam" id="PF00749"/>
    </source>
</evidence>
<keyword evidence="2" id="KW-0479">Metal-binding</keyword>
<feature type="domain" description="Glutamyl/glutaminyl-tRNA synthetase class Ib catalytic" evidence="8">
    <location>
        <begin position="161"/>
        <end position="251"/>
    </location>
</feature>
<dbReference type="InterPro" id="IPR020058">
    <property type="entry name" value="Glu/Gln-tRNA-synth_Ib_cat-dom"/>
</dbReference>
<dbReference type="Proteomes" id="UP000770785">
    <property type="component" value="Unassembled WGS sequence"/>
</dbReference>
<evidence type="ECO:0000256" key="7">
    <source>
        <dbReference type="RuleBase" id="RU363037"/>
    </source>
</evidence>
<evidence type="ECO:0000313" key="9">
    <source>
        <dbReference type="EMBL" id="NJC26445.1"/>
    </source>
</evidence>
<reference evidence="9 10" key="1">
    <citation type="submission" date="2020-03" db="EMBL/GenBank/DDBJ databases">
        <title>Genomic Encyclopedia of Type Strains, Phase IV (KMG-IV): sequencing the most valuable type-strain genomes for metagenomic binning, comparative biology and taxonomic classification.</title>
        <authorList>
            <person name="Goeker M."/>
        </authorList>
    </citation>
    <scope>NUCLEOTIDE SEQUENCE [LARGE SCALE GENOMIC DNA]</scope>
    <source>
        <strain evidence="9 10">DSM 105096</strain>
    </source>
</reference>
<dbReference type="SUPFAM" id="SSF52374">
    <property type="entry name" value="Nucleotidylyl transferase"/>
    <property type="match status" value="1"/>
</dbReference>
<evidence type="ECO:0000256" key="2">
    <source>
        <dbReference type="ARBA" id="ARBA00022723"/>
    </source>
</evidence>
<keyword evidence="5 7" id="KW-0067">ATP-binding</keyword>
<keyword evidence="3 7" id="KW-0547">Nucleotide-binding</keyword>
<dbReference type="PANTHER" id="PTHR43311">
    <property type="entry name" value="GLUTAMATE--TRNA LIGASE"/>
    <property type="match status" value="1"/>
</dbReference>
<protein>
    <submittedName>
        <fullName evidence="9">Glutamyl/glutaminyl-tRNA synthetase</fullName>
    </submittedName>
</protein>
<dbReference type="PANTHER" id="PTHR43311:SF1">
    <property type="entry name" value="GLUTAMYL-Q TRNA(ASP) SYNTHETASE"/>
    <property type="match status" value="1"/>
</dbReference>
<dbReference type="EMBL" id="JAATJH010000002">
    <property type="protein sequence ID" value="NJC26445.1"/>
    <property type="molecule type" value="Genomic_DNA"/>
</dbReference>
<feature type="domain" description="Glutamyl/glutaminyl-tRNA synthetase class Ib catalytic" evidence="8">
    <location>
        <begin position="6"/>
        <end position="120"/>
    </location>
</feature>
<dbReference type="PRINTS" id="PR00987">
    <property type="entry name" value="TRNASYNTHGLU"/>
</dbReference>
<keyword evidence="1 7" id="KW-0436">Ligase</keyword>